<dbReference type="PANTHER" id="PTHR46615">
    <property type="entry name" value="ARYLSULFATASE K"/>
    <property type="match status" value="1"/>
</dbReference>
<dbReference type="PROSITE" id="PS00523">
    <property type="entry name" value="SULFATASE_1"/>
    <property type="match status" value="1"/>
</dbReference>
<dbReference type="PANTHER" id="PTHR46615:SF1">
    <property type="entry name" value="ARYLSULFATASE K"/>
    <property type="match status" value="1"/>
</dbReference>
<dbReference type="InterPro" id="IPR051849">
    <property type="entry name" value="GAG-degrading_sulfatase"/>
</dbReference>
<evidence type="ECO:0000256" key="1">
    <source>
        <dbReference type="ARBA" id="ARBA00008779"/>
    </source>
</evidence>
<comment type="similarity">
    <text evidence="1">Belongs to the sulfatase family.</text>
</comment>
<dbReference type="AlphaFoldDB" id="A0A4R5KJ33"/>
<keyword evidence="5" id="KW-1185">Reference proteome</keyword>
<dbReference type="Pfam" id="PF00884">
    <property type="entry name" value="Sulfatase"/>
    <property type="match status" value="1"/>
</dbReference>
<feature type="domain" description="Sulfatase N-terminal" evidence="3">
    <location>
        <begin position="4"/>
        <end position="336"/>
    </location>
</feature>
<dbReference type="InterPro" id="IPR017850">
    <property type="entry name" value="Alkaline_phosphatase_core_sf"/>
</dbReference>
<dbReference type="EMBL" id="SMRT01000010">
    <property type="protein sequence ID" value="TDF95501.1"/>
    <property type="molecule type" value="Genomic_DNA"/>
</dbReference>
<evidence type="ECO:0000256" key="2">
    <source>
        <dbReference type="ARBA" id="ARBA00022801"/>
    </source>
</evidence>
<evidence type="ECO:0000313" key="5">
    <source>
        <dbReference type="Proteomes" id="UP000295636"/>
    </source>
</evidence>
<evidence type="ECO:0000313" key="4">
    <source>
        <dbReference type="EMBL" id="TDF95501.1"/>
    </source>
</evidence>
<dbReference type="InterPro" id="IPR024607">
    <property type="entry name" value="Sulfatase_CS"/>
</dbReference>
<dbReference type="GO" id="GO:0004065">
    <property type="term" value="F:arylsulfatase activity"/>
    <property type="evidence" value="ECO:0007669"/>
    <property type="project" value="TreeGrafter"/>
</dbReference>
<comment type="caution">
    <text evidence="4">The sequence shown here is derived from an EMBL/GenBank/DDBJ whole genome shotgun (WGS) entry which is preliminary data.</text>
</comment>
<accession>A0A4R5KJ33</accession>
<proteinExistence type="inferred from homology"/>
<dbReference type="InterPro" id="IPR000917">
    <property type="entry name" value="Sulfatase_N"/>
</dbReference>
<dbReference type="OrthoDB" id="9762324at2"/>
<organism evidence="4 5">
    <name type="scientific">Paenibacillus piri</name>
    <dbReference type="NCBI Taxonomy" id="2547395"/>
    <lineage>
        <taxon>Bacteria</taxon>
        <taxon>Bacillati</taxon>
        <taxon>Bacillota</taxon>
        <taxon>Bacilli</taxon>
        <taxon>Bacillales</taxon>
        <taxon>Paenibacillaceae</taxon>
        <taxon>Paenibacillus</taxon>
    </lineage>
</organism>
<dbReference type="GO" id="GO:0015024">
    <property type="term" value="F:glucuronate-2-sulfatase activity"/>
    <property type="evidence" value="ECO:0007669"/>
    <property type="project" value="TreeGrafter"/>
</dbReference>
<evidence type="ECO:0000259" key="3">
    <source>
        <dbReference type="Pfam" id="PF00884"/>
    </source>
</evidence>
<dbReference type="Proteomes" id="UP000295636">
    <property type="component" value="Unassembled WGS sequence"/>
</dbReference>
<sequence length="474" mass="54995">MSNPNILFISTDQHSYHALSAAGNRYVNTPHLDRLCENGVTFQRSYSTDPVCTPARTTWMTGRYSSETGVPFNDGILREDIPDLGAHLNRNNYYAAHIGKWHVDGRDVRQSFHTHYNGKRDIMAGGAEVYDHVTTHAAIDFLTSYNSKKPFYLQVNYINPHDICEYLHSHEFNDIPDLVRLGVIHEDELPPLPENFSYDENETVLQRVCRRMDGALIHDKIRKATTRWSDIQWRYYIWHYYRFIEKVDREIGNLLNVLEQTRYKDNTLIIFTSDHGEACASHRMFQKFTLYEESLRVPYIAACLGEGVSVAKRKAIKEHLISGIDYMKTICDYAGVEAPDGTHGRSLRPLIEGNDVVDWRKSVYVESNYYGRAIVTDRYKYVMEYMPNERDRDLPPNSLRNRIGLEQLFDLTADPGETCNLANDAAYKGVIVTMREELVEYEGKLGQRRIENFGAQAIIEKWSEEITSYWERLK</sequence>
<dbReference type="RefSeq" id="WP_133231579.1">
    <property type="nucleotide sequence ID" value="NZ_SMRT01000010.1"/>
</dbReference>
<keyword evidence="2" id="KW-0378">Hydrolase</keyword>
<protein>
    <recommendedName>
        <fullName evidence="3">Sulfatase N-terminal domain-containing protein</fullName>
    </recommendedName>
</protein>
<dbReference type="SUPFAM" id="SSF53649">
    <property type="entry name" value="Alkaline phosphatase-like"/>
    <property type="match status" value="1"/>
</dbReference>
<dbReference type="Gene3D" id="3.40.720.10">
    <property type="entry name" value="Alkaline Phosphatase, subunit A"/>
    <property type="match status" value="1"/>
</dbReference>
<reference evidence="4 5" key="1">
    <citation type="submission" date="2019-03" db="EMBL/GenBank/DDBJ databases">
        <title>This is whole genome sequence of Paenibacillus sp MS74 strain.</title>
        <authorList>
            <person name="Trinh H.N."/>
        </authorList>
    </citation>
    <scope>NUCLEOTIDE SEQUENCE [LARGE SCALE GENOMIC DNA]</scope>
    <source>
        <strain evidence="4 5">MS74</strain>
    </source>
</reference>
<name>A0A4R5KJ33_9BACL</name>
<gene>
    <name evidence="4" type="ORF">E1757_20610</name>
</gene>